<feature type="region of interest" description="Disordered" evidence="1">
    <location>
        <begin position="225"/>
        <end position="245"/>
    </location>
</feature>
<feature type="compositionally biased region" description="Gly residues" evidence="1">
    <location>
        <begin position="537"/>
        <end position="562"/>
    </location>
</feature>
<dbReference type="InterPro" id="IPR024855">
    <property type="entry name" value="UNC79"/>
</dbReference>
<feature type="compositionally biased region" description="Low complexity" evidence="1">
    <location>
        <begin position="563"/>
        <end position="574"/>
    </location>
</feature>
<dbReference type="PANTHER" id="PTHR21696:SF2">
    <property type="entry name" value="PROTEIN UNC-79 HOMOLOG"/>
    <property type="match status" value="1"/>
</dbReference>
<sequence length="1091" mass="118423">MNSAQELSQPPGAADTQCPSMANEERLLPIGYQPSSSSSSFGHQRSPMQPLASGPTATASSAERLLPIGHAPPTISQVSVKPSSAPAPLKTDTAMVKSSSSSTKTPCPIAAANTATPDSATSMRPLLGLKGNLSQTLIGGGATQTSGVVSSASYQGSSVDSPKSPIGQPQRSIIREETQAELVTNQTSAMSSKAARLTGGLFGTGKQSASDTKLFQTARQAEMSATTATTASNEEQQNFGGGKSGGLGQFVVGGGRKNKFVNKFQPTRDYVPKQPYQPAAGGSGNNQPGFSSPSLLNEQLAQLNRHSFVQEFSDKDLSMCLVILETFIHHEPSMAAQMLPNILRLVARYSSSSFESWQSGSNSHLVGGSMFVARQFIRVALHDLMENNIFHQIFTSHFTGYEFYKSMSTALADFADLNQLAPLSKLFEDLNKQKNLPQLTSLMTILENVATYFECITQEGAGTSHSQSTWNQFIMNWENFLRKLILALPRYSGNWTIDQTRSNVLAATVGIAGVSGQTLTSPKVALATDGAPSNLHSGGGSAGGGVGLMGGGQQAGGGGGASSGANSVGANSGKISGGGGPAGSAGALASDQQFNSKQHQQQQQNPSSCSMIMAPIMRIILSTTKVSHLASCKTIVDPYSKIISYTVCNSQFKYEHLLEINHNCCRLYTRDREKYLIQRQIAYELVQVLKFRFFILEENLLLLLLFVLQDVGGTLPSKVLNENLKLDKTTLNQADSYITNVSECLRQHMGDLLEFITDVHAISRINDNLIGSRPSSINRDSFGGHVKAAISQYLALEISLSNSGDQRTIARYLPWLYNSPSVQQGPREFIDCVSHIRQLSWLILGSLQHSALVRDQHSSTSHPASNHQLLLASSNATTSAATTTGGGATSGSNQQIIQCQPIPIEKNNNIAEHVQVILAGFAEQSKESVLHMSGLFHAFLLCQLWTMYCENICSQHPAASEQYQFCQSTLDDFWAKITPGVLRLVGHSRVMSEMVSTHFLQLIESLIESNSSILIRYLPMWNSVFYSYKRRNKSSNLAIRLQKCIEWQPPDLNEPDIEQNRRRFINWLEKVQYKMSHIEIQSSQAAPFYLS</sequence>
<dbReference type="EMBL" id="GGYP01004619">
    <property type="protein sequence ID" value="MDE49390.1"/>
    <property type="molecule type" value="Transcribed_RNA"/>
</dbReference>
<proteinExistence type="predicted"/>
<feature type="compositionally biased region" description="Low complexity" evidence="1">
    <location>
        <begin position="584"/>
        <end position="607"/>
    </location>
</feature>
<protein>
    <submittedName>
        <fullName evidence="2">Protein unc-79</fullName>
    </submittedName>
</protein>
<organism evidence="2">
    <name type="scientific">Aceria tosichella</name>
    <name type="common">wheat curl mite</name>
    <dbReference type="NCBI Taxonomy" id="561515"/>
    <lineage>
        <taxon>Eukaryota</taxon>
        <taxon>Metazoa</taxon>
        <taxon>Ecdysozoa</taxon>
        <taxon>Arthropoda</taxon>
        <taxon>Chelicerata</taxon>
        <taxon>Arachnida</taxon>
        <taxon>Acari</taxon>
        <taxon>Acariformes</taxon>
        <taxon>Trombidiformes</taxon>
        <taxon>Prostigmata</taxon>
        <taxon>Eupodina</taxon>
        <taxon>Eriophyoidea</taxon>
        <taxon>Eriophyidae</taxon>
        <taxon>Eriophyinae</taxon>
        <taxon>Aceriini</taxon>
        <taxon>Aceria</taxon>
    </lineage>
</organism>
<name>A0A6G1SHJ9_9ACAR</name>
<reference evidence="2" key="1">
    <citation type="submission" date="2018-10" db="EMBL/GenBank/DDBJ databases">
        <title>Transcriptome assembly of Aceria tosichella (Wheat curl mite) Type 2.</title>
        <authorList>
            <person name="Scully E.D."/>
            <person name="Geib S.M."/>
            <person name="Palmer N.A."/>
            <person name="Gupta A.K."/>
            <person name="Sarath G."/>
            <person name="Tatineni S."/>
        </authorList>
    </citation>
    <scope>NUCLEOTIDE SEQUENCE</scope>
    <source>
        <strain evidence="2">LincolnNE</strain>
    </source>
</reference>
<accession>A0A6G1SHJ9</accession>
<gene>
    <name evidence="2" type="primary">Unc79_0</name>
    <name evidence="2" type="ORF">g.13122</name>
</gene>
<evidence type="ECO:0000256" key="1">
    <source>
        <dbReference type="SAM" id="MobiDB-lite"/>
    </source>
</evidence>
<feature type="region of interest" description="Disordered" evidence="1">
    <location>
        <begin position="1"/>
        <end position="63"/>
    </location>
</feature>
<dbReference type="PANTHER" id="PTHR21696">
    <property type="entry name" value="PROTEIN UNC-79 HOMOLOG"/>
    <property type="match status" value="1"/>
</dbReference>
<feature type="region of interest" description="Disordered" evidence="1">
    <location>
        <begin position="530"/>
        <end position="607"/>
    </location>
</feature>
<evidence type="ECO:0000313" key="2">
    <source>
        <dbReference type="EMBL" id="MDE49390.1"/>
    </source>
</evidence>
<feature type="region of interest" description="Disordered" evidence="1">
    <location>
        <begin position="263"/>
        <end position="294"/>
    </location>
</feature>
<feature type="compositionally biased region" description="Polar residues" evidence="1">
    <location>
        <begin position="285"/>
        <end position="294"/>
    </location>
</feature>
<dbReference type="AlphaFoldDB" id="A0A6G1SHJ9"/>